<dbReference type="InterPro" id="IPR037401">
    <property type="entry name" value="SnoaL-like"/>
</dbReference>
<keyword evidence="3" id="KW-1185">Reference proteome</keyword>
<gene>
    <name evidence="2" type="ORF">KSB_57260</name>
</gene>
<accession>A0ABQ3UWN8</accession>
<dbReference type="InterPro" id="IPR032710">
    <property type="entry name" value="NTF2-like_dom_sf"/>
</dbReference>
<dbReference type="EMBL" id="BNJG01000002">
    <property type="protein sequence ID" value="GHO57251.1"/>
    <property type="molecule type" value="Genomic_DNA"/>
</dbReference>
<organism evidence="2 3">
    <name type="scientific">Ktedonobacter robiniae</name>
    <dbReference type="NCBI Taxonomy" id="2778365"/>
    <lineage>
        <taxon>Bacteria</taxon>
        <taxon>Bacillati</taxon>
        <taxon>Chloroflexota</taxon>
        <taxon>Ktedonobacteria</taxon>
        <taxon>Ktedonobacterales</taxon>
        <taxon>Ktedonobacteraceae</taxon>
        <taxon>Ktedonobacter</taxon>
    </lineage>
</organism>
<evidence type="ECO:0000313" key="3">
    <source>
        <dbReference type="Proteomes" id="UP000654345"/>
    </source>
</evidence>
<evidence type="ECO:0000259" key="1">
    <source>
        <dbReference type="Pfam" id="PF12680"/>
    </source>
</evidence>
<proteinExistence type="predicted"/>
<comment type="caution">
    <text evidence="2">The sequence shown here is derived from an EMBL/GenBank/DDBJ whole genome shotgun (WGS) entry which is preliminary data.</text>
</comment>
<evidence type="ECO:0000313" key="2">
    <source>
        <dbReference type="EMBL" id="GHO57251.1"/>
    </source>
</evidence>
<dbReference type="Proteomes" id="UP000654345">
    <property type="component" value="Unassembled WGS sequence"/>
</dbReference>
<name>A0ABQ3UWN8_9CHLR</name>
<dbReference type="RefSeq" id="WP_201373669.1">
    <property type="nucleotide sequence ID" value="NZ_BNJG01000002.1"/>
</dbReference>
<dbReference type="Gene3D" id="3.10.450.50">
    <property type="match status" value="1"/>
</dbReference>
<dbReference type="Pfam" id="PF12680">
    <property type="entry name" value="SnoaL_2"/>
    <property type="match status" value="1"/>
</dbReference>
<reference evidence="2 3" key="1">
    <citation type="journal article" date="2021" name="Int. J. Syst. Evol. Microbiol.">
        <title>Reticulibacter mediterranei gen. nov., sp. nov., within the new family Reticulibacteraceae fam. nov., and Ktedonospora formicarum gen. nov., sp. nov., Ktedonobacter robiniae sp. nov., Dictyobacter formicarum sp. nov. and Dictyobacter arantiisoli sp. nov., belonging to the class Ktedonobacteria.</title>
        <authorList>
            <person name="Yabe S."/>
            <person name="Zheng Y."/>
            <person name="Wang C.M."/>
            <person name="Sakai Y."/>
            <person name="Abe K."/>
            <person name="Yokota A."/>
            <person name="Donadio S."/>
            <person name="Cavaletti L."/>
            <person name="Monciardini P."/>
        </authorList>
    </citation>
    <scope>NUCLEOTIDE SEQUENCE [LARGE SCALE GENOMIC DNA]</scope>
    <source>
        <strain evidence="2 3">SOSP1-30</strain>
    </source>
</reference>
<feature type="domain" description="SnoaL-like" evidence="1">
    <location>
        <begin position="16"/>
        <end position="118"/>
    </location>
</feature>
<protein>
    <recommendedName>
        <fullName evidence="1">SnoaL-like domain-containing protein</fullName>
    </recommendedName>
</protein>
<dbReference type="SUPFAM" id="SSF54427">
    <property type="entry name" value="NTF2-like"/>
    <property type="match status" value="1"/>
</dbReference>
<sequence>MYHFILKQILCKNFKSLSQGDYESVLARFAPDVHFVFLGKHALGANYRDRAPVRAWFQRFYRLLPGIQFQPHTMLVNGWPWNTVVATHFSVETTLSDGRLYHNVGMQFLRLRWGRVVEDYVYEDSEKLATELQRMAQQGVSEAAAPTPL</sequence>